<feature type="domain" description="ABC transmembrane type-1" evidence="8">
    <location>
        <begin position="89"/>
        <end position="303"/>
    </location>
</feature>
<keyword evidence="10" id="KW-1185">Reference proteome</keyword>
<accession>A0A2V1KAW5</accession>
<dbReference type="Gene3D" id="1.10.3720.10">
    <property type="entry name" value="MetI-like"/>
    <property type="match status" value="1"/>
</dbReference>
<evidence type="ECO:0000256" key="3">
    <source>
        <dbReference type="ARBA" id="ARBA00022475"/>
    </source>
</evidence>
<evidence type="ECO:0000256" key="6">
    <source>
        <dbReference type="ARBA" id="ARBA00023136"/>
    </source>
</evidence>
<comment type="similarity">
    <text evidence="7">Belongs to the binding-protein-dependent transport system permease family.</text>
</comment>
<dbReference type="InterPro" id="IPR035906">
    <property type="entry name" value="MetI-like_sf"/>
</dbReference>
<evidence type="ECO:0000313" key="9">
    <source>
        <dbReference type="EMBL" id="PWF26593.1"/>
    </source>
</evidence>
<keyword evidence="2 7" id="KW-0813">Transport</keyword>
<evidence type="ECO:0000256" key="2">
    <source>
        <dbReference type="ARBA" id="ARBA00022448"/>
    </source>
</evidence>
<feature type="transmembrane region" description="Helical" evidence="7">
    <location>
        <begin position="127"/>
        <end position="147"/>
    </location>
</feature>
<dbReference type="PANTHER" id="PTHR43227:SF8">
    <property type="entry name" value="DIACETYLCHITOBIOSE UPTAKE SYSTEM PERMEASE PROTEIN DASB"/>
    <property type="match status" value="1"/>
</dbReference>
<dbReference type="InterPro" id="IPR050809">
    <property type="entry name" value="UgpAE/MalFG_permease"/>
</dbReference>
<dbReference type="EMBL" id="QETB01000003">
    <property type="protein sequence ID" value="PWF26593.1"/>
    <property type="molecule type" value="Genomic_DNA"/>
</dbReference>
<feature type="transmembrane region" description="Helical" evidence="7">
    <location>
        <begin position="92"/>
        <end position="115"/>
    </location>
</feature>
<keyword evidence="6 7" id="KW-0472">Membrane</keyword>
<keyword evidence="3" id="KW-1003">Cell membrane</keyword>
<sequence length="313" mass="34730">MAAATITPAIANNTSGARSKQKKAKPKRSWTGWMFVGPFMVVFLAMVGAPIIYAIYLSLFKEQLVGGNQFVGFENYLTLFSDDQFWDGFGRVVRIFIIQVPIMLGLGLLAALAIDSNRLRGRGTFRITLFLPYAVPGVVAVLIWGFIYGDQFGLSASFNDFVGSHVLKPLSSSWMTWSIGNILTWSFMGYNMLIMYSGLKTIPTELYEAAEIDGASRFQEAWYIKIPAIKGQILISFMFSIIGTFQLFNEPNLLKPLASNVITSYYTPNLYAYNLSMNGNQYNYSATVAIAMGVITAIIAYATQARSQKQEGN</sequence>
<feature type="transmembrane region" description="Helical" evidence="7">
    <location>
        <begin position="30"/>
        <end position="56"/>
    </location>
</feature>
<dbReference type="RefSeq" id="WP_109093666.1">
    <property type="nucleotide sequence ID" value="NZ_QETB01000003.1"/>
</dbReference>
<evidence type="ECO:0000256" key="5">
    <source>
        <dbReference type="ARBA" id="ARBA00022989"/>
    </source>
</evidence>
<dbReference type="OrthoDB" id="3210259at2"/>
<dbReference type="PROSITE" id="PS50928">
    <property type="entry name" value="ABC_TM1"/>
    <property type="match status" value="1"/>
</dbReference>
<dbReference type="PANTHER" id="PTHR43227">
    <property type="entry name" value="BLL4140 PROTEIN"/>
    <property type="match status" value="1"/>
</dbReference>
<keyword evidence="5 7" id="KW-1133">Transmembrane helix</keyword>
<dbReference type="CDD" id="cd06261">
    <property type="entry name" value="TM_PBP2"/>
    <property type="match status" value="1"/>
</dbReference>
<evidence type="ECO:0000259" key="8">
    <source>
        <dbReference type="PROSITE" id="PS50928"/>
    </source>
</evidence>
<feature type="transmembrane region" description="Helical" evidence="7">
    <location>
        <begin position="227"/>
        <end position="248"/>
    </location>
</feature>
<proteinExistence type="inferred from homology"/>
<gene>
    <name evidence="9" type="ORF">DD236_07040</name>
</gene>
<evidence type="ECO:0000313" key="10">
    <source>
        <dbReference type="Proteomes" id="UP000245283"/>
    </source>
</evidence>
<dbReference type="Pfam" id="PF00528">
    <property type="entry name" value="BPD_transp_1"/>
    <property type="match status" value="1"/>
</dbReference>
<organism evidence="9 10">
    <name type="scientific">Ancrocorticia populi</name>
    <dbReference type="NCBI Taxonomy" id="2175228"/>
    <lineage>
        <taxon>Bacteria</taxon>
        <taxon>Bacillati</taxon>
        <taxon>Actinomycetota</taxon>
        <taxon>Actinomycetes</taxon>
        <taxon>Actinomycetales</taxon>
        <taxon>Actinomycetaceae</taxon>
        <taxon>Ancrocorticia</taxon>
    </lineage>
</organism>
<protein>
    <submittedName>
        <fullName evidence="9">Sugar ABC transporter permease</fullName>
    </submittedName>
</protein>
<feature type="transmembrane region" description="Helical" evidence="7">
    <location>
        <begin position="174"/>
        <end position="193"/>
    </location>
</feature>
<dbReference type="AlphaFoldDB" id="A0A2V1KAW5"/>
<dbReference type="SUPFAM" id="SSF161098">
    <property type="entry name" value="MetI-like"/>
    <property type="match status" value="1"/>
</dbReference>
<dbReference type="GO" id="GO:0055085">
    <property type="term" value="P:transmembrane transport"/>
    <property type="evidence" value="ECO:0007669"/>
    <property type="project" value="InterPro"/>
</dbReference>
<evidence type="ECO:0000256" key="1">
    <source>
        <dbReference type="ARBA" id="ARBA00004651"/>
    </source>
</evidence>
<comment type="subcellular location">
    <subcellularLocation>
        <location evidence="1 7">Cell membrane</location>
        <topology evidence="1 7">Multi-pass membrane protein</topology>
    </subcellularLocation>
</comment>
<evidence type="ECO:0000256" key="4">
    <source>
        <dbReference type="ARBA" id="ARBA00022692"/>
    </source>
</evidence>
<comment type="caution">
    <text evidence="9">The sequence shown here is derived from an EMBL/GenBank/DDBJ whole genome shotgun (WGS) entry which is preliminary data.</text>
</comment>
<evidence type="ECO:0000256" key="7">
    <source>
        <dbReference type="RuleBase" id="RU363032"/>
    </source>
</evidence>
<name>A0A2V1KAW5_9ACTO</name>
<dbReference type="Proteomes" id="UP000245283">
    <property type="component" value="Unassembled WGS sequence"/>
</dbReference>
<dbReference type="GO" id="GO:0005886">
    <property type="term" value="C:plasma membrane"/>
    <property type="evidence" value="ECO:0007669"/>
    <property type="project" value="UniProtKB-SubCell"/>
</dbReference>
<reference evidence="10" key="1">
    <citation type="submission" date="2018-05" db="EMBL/GenBank/DDBJ databases">
        <authorList>
            <person name="Li Y."/>
        </authorList>
    </citation>
    <scope>NUCLEOTIDE SEQUENCE [LARGE SCALE GENOMIC DNA]</scope>
    <source>
        <strain evidence="10">sk1b4</strain>
    </source>
</reference>
<keyword evidence="4 7" id="KW-0812">Transmembrane</keyword>
<feature type="transmembrane region" description="Helical" evidence="7">
    <location>
        <begin position="282"/>
        <end position="303"/>
    </location>
</feature>
<dbReference type="InterPro" id="IPR000515">
    <property type="entry name" value="MetI-like"/>
</dbReference>